<feature type="compositionally biased region" description="Low complexity" evidence="1">
    <location>
        <begin position="84"/>
        <end position="109"/>
    </location>
</feature>
<evidence type="ECO:0000313" key="2">
    <source>
        <dbReference type="EMBL" id="AKT37733.1"/>
    </source>
</evidence>
<protein>
    <recommendedName>
        <fullName evidence="4">YkgJ family cysteine cluster protein</fullName>
    </recommendedName>
</protein>
<gene>
    <name evidence="2" type="ORF">CMC5_018750</name>
</gene>
<name>A0A0K1EAY7_CHOCO</name>
<evidence type="ECO:0000256" key="1">
    <source>
        <dbReference type="SAM" id="MobiDB-lite"/>
    </source>
</evidence>
<dbReference type="Proteomes" id="UP000067626">
    <property type="component" value="Chromosome"/>
</dbReference>
<proteinExistence type="predicted"/>
<dbReference type="OrthoDB" id="9810361at2"/>
<accession>A0A0K1EAY7</accession>
<dbReference type="AlphaFoldDB" id="A0A0K1EAY7"/>
<evidence type="ECO:0000313" key="3">
    <source>
        <dbReference type="Proteomes" id="UP000067626"/>
    </source>
</evidence>
<reference evidence="2 3" key="1">
    <citation type="submission" date="2015-07" db="EMBL/GenBank/DDBJ databases">
        <title>Genome analysis of myxobacterium Chondromyces crocatus Cm c5 reveals a high potential for natural compound synthesis and the genetic basis for the loss of fruiting body formation.</title>
        <authorList>
            <person name="Zaburannyi N."/>
            <person name="Bunk B."/>
            <person name="Maier J."/>
            <person name="Overmann J."/>
            <person name="Mueller R."/>
        </authorList>
    </citation>
    <scope>NUCLEOTIDE SEQUENCE [LARGE SCALE GENOMIC DNA]</scope>
    <source>
        <strain evidence="2 3">Cm c5</strain>
    </source>
</reference>
<organism evidence="2 3">
    <name type="scientific">Chondromyces crocatus</name>
    <dbReference type="NCBI Taxonomy" id="52"/>
    <lineage>
        <taxon>Bacteria</taxon>
        <taxon>Pseudomonadati</taxon>
        <taxon>Myxococcota</taxon>
        <taxon>Polyangia</taxon>
        <taxon>Polyangiales</taxon>
        <taxon>Polyangiaceae</taxon>
        <taxon>Chondromyces</taxon>
    </lineage>
</organism>
<keyword evidence="3" id="KW-1185">Reference proteome</keyword>
<dbReference type="EMBL" id="CP012159">
    <property type="protein sequence ID" value="AKT37733.1"/>
    <property type="molecule type" value="Genomic_DNA"/>
</dbReference>
<sequence length="485" mass="50758">MDGEERVILHDTRTGGRIVLDARTWGLLACADGTRDVEGILTAAAREGAHARIPALRAFLEQLHAAGLIDEGAASTAGVAATTASAAQATPPAPSSADADPPASSPTSPERLLDVLPDFTLHCDGRGSCCRIYPTILFAPAETARARAALPLVLDAGDQPARAFLPEQGTGPCAASAVALDNGRCVYLQEDTRCGIHTAAGATAKPFGCRLYPAALVDDGQRVRVSVLVECSCVLASVDQHDGAPILPGAPRTRADLDPALHITELPRALPITTDASAPRDDVIAWSRALLAAPPPADVPASLWALAAALERSGPCPDAAVRALSDAPPLTPSHLAPWIEALAARVHRRASEDAAFRSPHDLAQRTFVWLAATTRALLLPDLVHLILTAEAPPARRAERFHLRAALHGHQFLGPAPLAHRLRDAATRLIVARAMTLGLATVAGDPDAEPQDDPASEHPLALLEAVLRGHGLAAYASDVDTCHRED</sequence>
<dbReference type="KEGG" id="ccro:CMC5_018750"/>
<evidence type="ECO:0008006" key="4">
    <source>
        <dbReference type="Google" id="ProtNLM"/>
    </source>
</evidence>
<feature type="region of interest" description="Disordered" evidence="1">
    <location>
        <begin position="84"/>
        <end position="111"/>
    </location>
</feature>